<feature type="non-terminal residue" evidence="1">
    <location>
        <position position="112"/>
    </location>
</feature>
<comment type="caution">
    <text evidence="1">The sequence shown here is derived from an EMBL/GenBank/DDBJ whole genome shotgun (WGS) entry which is preliminary data.</text>
</comment>
<accession>A0A3M6U8Y7</accession>
<proteinExistence type="predicted"/>
<dbReference type="AlphaFoldDB" id="A0A3M6U8Y7"/>
<keyword evidence="2" id="KW-1185">Reference proteome</keyword>
<evidence type="ECO:0000313" key="2">
    <source>
        <dbReference type="Proteomes" id="UP000275408"/>
    </source>
</evidence>
<dbReference type="Proteomes" id="UP000275408">
    <property type="component" value="Unassembled WGS sequence"/>
</dbReference>
<evidence type="ECO:0000313" key="1">
    <source>
        <dbReference type="EMBL" id="RMX50152.1"/>
    </source>
</evidence>
<dbReference type="EMBL" id="RCHS01002006">
    <property type="protein sequence ID" value="RMX50152.1"/>
    <property type="molecule type" value="Genomic_DNA"/>
</dbReference>
<organism evidence="1 2">
    <name type="scientific">Pocillopora damicornis</name>
    <name type="common">Cauliflower coral</name>
    <name type="synonym">Millepora damicornis</name>
    <dbReference type="NCBI Taxonomy" id="46731"/>
    <lineage>
        <taxon>Eukaryota</taxon>
        <taxon>Metazoa</taxon>
        <taxon>Cnidaria</taxon>
        <taxon>Anthozoa</taxon>
        <taxon>Hexacorallia</taxon>
        <taxon>Scleractinia</taxon>
        <taxon>Astrocoeniina</taxon>
        <taxon>Pocilloporidae</taxon>
        <taxon>Pocillopora</taxon>
    </lineage>
</organism>
<reference evidence="1 2" key="1">
    <citation type="journal article" date="2018" name="Sci. Rep.">
        <title>Comparative analysis of the Pocillopora damicornis genome highlights role of immune system in coral evolution.</title>
        <authorList>
            <person name="Cunning R."/>
            <person name="Bay R.A."/>
            <person name="Gillette P."/>
            <person name="Baker A.C."/>
            <person name="Traylor-Knowles N."/>
        </authorList>
    </citation>
    <scope>NUCLEOTIDE SEQUENCE [LARGE SCALE GENOMIC DNA]</scope>
    <source>
        <strain evidence="1">RSMAS</strain>
        <tissue evidence="1">Whole animal</tissue>
    </source>
</reference>
<sequence>MSQRLLKCTICGGDHSIFHCINKCGVCSGDNRQCFCPAQPPQKRRGRSSRAINSLKISRAIKGLKKVRHFGERPREGGPVLPKPTTAESRACCQVGRTRKRCGGVGQSSANK</sequence>
<name>A0A3M6U8Y7_POCDA</name>
<protein>
    <submittedName>
        <fullName evidence="1">Uncharacterized protein</fullName>
    </submittedName>
</protein>
<gene>
    <name evidence="1" type="ORF">pdam_00025645</name>
</gene>